<feature type="coiled-coil region" evidence="1">
    <location>
        <begin position="143"/>
        <end position="216"/>
    </location>
</feature>
<dbReference type="CDD" id="cd18809">
    <property type="entry name" value="SF1_C_RecD"/>
    <property type="match status" value="1"/>
</dbReference>
<dbReference type="Pfam" id="PF13604">
    <property type="entry name" value="AAA_30"/>
    <property type="match status" value="1"/>
</dbReference>
<protein>
    <recommendedName>
        <fullName evidence="6">AAA family ATPase</fullName>
    </recommendedName>
</protein>
<evidence type="ECO:0000259" key="2">
    <source>
        <dbReference type="Pfam" id="PF13538"/>
    </source>
</evidence>
<evidence type="ECO:0000256" key="1">
    <source>
        <dbReference type="SAM" id="Coils"/>
    </source>
</evidence>
<dbReference type="Gene3D" id="3.40.50.300">
    <property type="entry name" value="P-loop containing nucleotide triphosphate hydrolases"/>
    <property type="match status" value="2"/>
</dbReference>
<feature type="domain" description="TATA-binding-like protein" evidence="3">
    <location>
        <begin position="803"/>
        <end position="877"/>
    </location>
</feature>
<dbReference type="PANTHER" id="PTHR47642">
    <property type="entry name" value="ATP-DEPENDENT DNA HELICASE"/>
    <property type="match status" value="1"/>
</dbReference>
<sequence length="979" mass="111461">MSNFNFLTDINPELAQFGKSAELYCHDDKQVALVKLRCFTEVVVGEIYSRLSLTPPVRDDLYNRLRSYEFKDVVSDKGIWAKLDVLRHKGNKAAHSSNGSDEISLNETLWLIKEAYLVARWYAQAILNKPITPPEFVDPVKPIDHTSRLEAELERQRQELNKREAELKTQLADNSDKYQQQTSELIAQLDEKNDTLSNVKKEQALLQIELEQKQKDLVASQQAFFDYRTREEFKQASISSASSFDLDMEVTRRNIDIFDCFEGVSLTKGQNQIVKQINEFLTDTKQNVFLLNGYAGTGKTFITKGITQYLERIGREFAIMAPTGKAAKVISDKTMQPASTIHRVIYNYDNVKEYKVDGVEGSETYRCYADLKVNVDTAEAVYIIDEASMVSDRYSDGEFFRFGSGYLLKDLLKYINIDHNDHNKKVIFIGDNAQLPPVGMNTSPALDASYLKENYQVAVASGYLTEVVRQKGDSGVLNNAAMLRDGLEQNLFNKLKFEVNDHDVFNLSSENLLSTYLDSCDRKVSRTGESIIIASSNRQVAEYNRLVREYFFTGQQQMVAGDKVISVANHYRADACITNGEFGMIKEVLSPHSELISVDISVKGDTGDMVKRKVNLSFRDVILGFRNDYGEPFFFEAKIVENLLYNDQPTLSSDEHKALYVHFLNRHPELRRKGNEQKLRIALLQDPYFNAFKLKFGYSITGHKAQGSEWKTVFLQCQTHQKALTKDYFRWLYTAITRTSGILYVMNPPQLRLGDGMKIAGAYRPKAVNLDNSAPEGVEVVRPSTEATNSVATAKFDFQTDIPQLKKLYQLVDACIEGTGITVVDVLHYNYQDRYILQRGNEQASISFNYKGNWKVSGVKSITQDGFDVELMALLGQLEGTLLDVPEPSKYTQFHFSEPFLEEFYLNVMDQINSVGADIRKIESRSFCERYAFVKGNELAVIEFWYNKSSQFTKVQPMPQLSNSTRLIDEIICQIGVLL</sequence>
<feature type="domain" description="TATA-binding-like protein" evidence="3">
    <location>
        <begin position="898"/>
        <end position="972"/>
    </location>
</feature>
<keyword evidence="1" id="KW-0175">Coiled coil</keyword>
<dbReference type="Pfam" id="PF13538">
    <property type="entry name" value="UvrD_C_2"/>
    <property type="match status" value="1"/>
</dbReference>
<proteinExistence type="predicted"/>
<accession>A0A0P7NW31</accession>
<dbReference type="Pfam" id="PF22721">
    <property type="entry name" value="TBP-TOTE"/>
    <property type="match status" value="2"/>
</dbReference>
<evidence type="ECO:0008006" key="6">
    <source>
        <dbReference type="Google" id="ProtNLM"/>
    </source>
</evidence>
<comment type="caution">
    <text evidence="4">The sequence shown here is derived from an EMBL/GenBank/DDBJ whole genome shotgun (WGS) entry which is preliminary data.</text>
</comment>
<dbReference type="PANTHER" id="PTHR47642:SF5">
    <property type="entry name" value="ATP-DEPENDENT DNA HELICASE"/>
    <property type="match status" value="1"/>
</dbReference>
<reference evidence="4 5" key="1">
    <citation type="journal article" date="2015" name="Front. Microbiol.">
        <title>Genetic determinants of heat resistance in Escherichia coli.</title>
        <authorList>
            <person name="Mercer R.G."/>
            <person name="Zheng J."/>
            <person name="Garcia-Hernandez R."/>
            <person name="Ruan L."/>
            <person name="Ganzle M.G."/>
            <person name="McMullen L.M."/>
        </authorList>
    </citation>
    <scope>NUCLEOTIDE SEQUENCE [LARGE SCALE GENOMIC DNA]</scope>
    <source>
        <strain evidence="4 5">AW1.3</strain>
    </source>
</reference>
<dbReference type="RefSeq" id="WP_054623614.1">
    <property type="nucleotide sequence ID" value="NZ_LDYI01000182.1"/>
</dbReference>
<dbReference type="InterPro" id="IPR027417">
    <property type="entry name" value="P-loop_NTPase"/>
</dbReference>
<dbReference type="Proteomes" id="UP000050556">
    <property type="component" value="Unassembled WGS sequence"/>
</dbReference>
<evidence type="ECO:0000313" key="4">
    <source>
        <dbReference type="EMBL" id="KPO03263.1"/>
    </source>
</evidence>
<evidence type="ECO:0000313" key="5">
    <source>
        <dbReference type="Proteomes" id="UP000050556"/>
    </source>
</evidence>
<dbReference type="InterPro" id="IPR054572">
    <property type="entry name" value="TBP-TOTE"/>
</dbReference>
<dbReference type="SUPFAM" id="SSF52540">
    <property type="entry name" value="P-loop containing nucleoside triphosphate hydrolases"/>
    <property type="match status" value="2"/>
</dbReference>
<gene>
    <name evidence="4" type="ORF">ACU57_27120</name>
</gene>
<name>A0A0P7NW31_ECOLX</name>
<dbReference type="AlphaFoldDB" id="A0A0P7NW31"/>
<dbReference type="PATRIC" id="fig|562.7813.peg.2442"/>
<feature type="domain" description="UvrD-like helicase C-terminal" evidence="2">
    <location>
        <begin position="697"/>
        <end position="745"/>
    </location>
</feature>
<dbReference type="InterPro" id="IPR027785">
    <property type="entry name" value="UvrD-like_helicase_C"/>
</dbReference>
<dbReference type="InterPro" id="IPR051055">
    <property type="entry name" value="PIF1_helicase"/>
</dbReference>
<evidence type="ECO:0000259" key="3">
    <source>
        <dbReference type="Pfam" id="PF22721"/>
    </source>
</evidence>
<organism evidence="4 5">
    <name type="scientific">Escherichia coli</name>
    <dbReference type="NCBI Taxonomy" id="562"/>
    <lineage>
        <taxon>Bacteria</taxon>
        <taxon>Pseudomonadati</taxon>
        <taxon>Pseudomonadota</taxon>
        <taxon>Gammaproteobacteria</taxon>
        <taxon>Enterobacterales</taxon>
        <taxon>Enterobacteriaceae</taxon>
        <taxon>Escherichia</taxon>
    </lineage>
</organism>
<dbReference type="EMBL" id="LDYI01000182">
    <property type="protein sequence ID" value="KPO03263.1"/>
    <property type="molecule type" value="Genomic_DNA"/>
</dbReference>
<dbReference type="CDD" id="cd17933">
    <property type="entry name" value="DEXSc_RecD-like"/>
    <property type="match status" value="1"/>
</dbReference>